<accession>A0A1L3LS56</accession>
<dbReference type="EMBL" id="CP013107">
    <property type="protein sequence ID" value="APG92893.1"/>
    <property type="molecule type" value="Genomic_DNA"/>
</dbReference>
<evidence type="ECO:0000256" key="1">
    <source>
        <dbReference type="SAM" id="MobiDB-lite"/>
    </source>
</evidence>
<organism evidence="2 3">
    <name type="scientific">Sinorhizobium americanum</name>
    <dbReference type="NCBI Taxonomy" id="194963"/>
    <lineage>
        <taxon>Bacteria</taxon>
        <taxon>Pseudomonadati</taxon>
        <taxon>Pseudomonadota</taxon>
        <taxon>Alphaproteobacteria</taxon>
        <taxon>Hyphomicrobiales</taxon>
        <taxon>Rhizobiaceae</taxon>
        <taxon>Sinorhizobium/Ensifer group</taxon>
        <taxon>Sinorhizobium</taxon>
    </lineage>
</organism>
<evidence type="ECO:0000313" key="3">
    <source>
        <dbReference type="Proteomes" id="UP000182306"/>
    </source>
</evidence>
<keyword evidence="3" id="KW-1185">Reference proteome</keyword>
<feature type="region of interest" description="Disordered" evidence="1">
    <location>
        <begin position="49"/>
        <end position="76"/>
    </location>
</feature>
<dbReference type="AlphaFoldDB" id="A0A1L3LS56"/>
<reference evidence="2 3" key="1">
    <citation type="submission" date="2015-10" db="EMBL/GenBank/DDBJ databases">
        <title>Genomic differences between typical nodule nitrogen-fixing rhizobial strains and those coming from bean seeds.</title>
        <authorList>
            <person name="Peralta H."/>
            <person name="Aguilar-Vera A."/>
            <person name="Diaz R."/>
            <person name="Mora Y."/>
            <person name="Martinez-Batallar G."/>
            <person name="Salazar E."/>
            <person name="Vargas-Lagunas C."/>
            <person name="Encarnacion S."/>
            <person name="Girard L."/>
            <person name="Mora J."/>
        </authorList>
    </citation>
    <scope>NUCLEOTIDE SEQUENCE [LARGE SCALE GENOMIC DNA]</scope>
    <source>
        <strain evidence="2 3">CFNEI 73</strain>
    </source>
</reference>
<sequence length="116" mass="12326">MKGQGHRSRAVSTAPYVFQTHKGRCSTSDCCMVLSLNRLRFKEHAVGAGAPGTRRATDAHAGGQAQGGASNKNTGLLRPISWGSVIQRRSALGTAMERIGDESLTPADSLYVHGYI</sequence>
<gene>
    <name evidence="2" type="ORF">SAMCFNEI73_Ch3643</name>
</gene>
<proteinExistence type="predicted"/>
<dbReference type="Proteomes" id="UP000182306">
    <property type="component" value="Chromosome"/>
</dbReference>
<feature type="compositionally biased region" description="Low complexity" evidence="1">
    <location>
        <begin position="59"/>
        <end position="69"/>
    </location>
</feature>
<name>A0A1L3LS56_9HYPH</name>
<dbReference type="KEGG" id="same:SAMCFNEI73_Ch3643"/>
<evidence type="ECO:0000313" key="2">
    <source>
        <dbReference type="EMBL" id="APG92893.1"/>
    </source>
</evidence>
<dbReference type="STRING" id="194963.SAMCFNEI73_Ch3643"/>
<protein>
    <submittedName>
        <fullName evidence="2">Uncharacterized protein</fullName>
    </submittedName>
</protein>